<organism evidence="1 2">
    <name type="scientific">Agrilactobacillus composti DSM 18527 = JCM 14202</name>
    <dbReference type="NCBI Taxonomy" id="1423734"/>
    <lineage>
        <taxon>Bacteria</taxon>
        <taxon>Bacillati</taxon>
        <taxon>Bacillota</taxon>
        <taxon>Bacilli</taxon>
        <taxon>Lactobacillales</taxon>
        <taxon>Lactobacillaceae</taxon>
        <taxon>Agrilactobacillus</taxon>
    </lineage>
</organism>
<dbReference type="AlphaFoldDB" id="X0PHX8"/>
<dbReference type="RefSeq" id="WP_052005078.1">
    <property type="nucleotide sequence ID" value="NZ_AZGA01000003.1"/>
</dbReference>
<sequence>MANVTVTSSDSAKLWDAVNGNVVRTLDFGTEWEYFSESSDEYGVNWYNVGTDEYVTDLDVSESVQSVSQESGTLTVTAAGIMAQYSVNGRPWQNKDALTQGEQYQYFTVAIDSWGGYNYDLGGNQWVQGTNTNDPANPNSAQGTYVEISFYDPRLTNPDMDYSGVAANLNVFPRGTRLKIVLDDPLDGQTVIERVVNDTGTYGIDHPYWLDIAWPNNDIPSYGRTHATVYVES</sequence>
<proteinExistence type="predicted"/>
<evidence type="ECO:0000313" key="1">
    <source>
        <dbReference type="EMBL" id="KRM36459.1"/>
    </source>
</evidence>
<accession>X0PHX8</accession>
<protein>
    <submittedName>
        <fullName evidence="1">Uncharacterized protein</fullName>
    </submittedName>
</protein>
<dbReference type="OrthoDB" id="2080739at2"/>
<reference evidence="1 2" key="1">
    <citation type="journal article" date="2015" name="Genome Announc.">
        <title>Expanding the biotechnology potential of lactobacilli through comparative genomics of 213 strains and associated genera.</title>
        <authorList>
            <person name="Sun Z."/>
            <person name="Harris H.M."/>
            <person name="McCann A."/>
            <person name="Guo C."/>
            <person name="Argimon S."/>
            <person name="Zhang W."/>
            <person name="Yang X."/>
            <person name="Jeffery I.B."/>
            <person name="Cooney J.C."/>
            <person name="Kagawa T.F."/>
            <person name="Liu W."/>
            <person name="Song Y."/>
            <person name="Salvetti E."/>
            <person name="Wrobel A."/>
            <person name="Rasinkangas P."/>
            <person name="Parkhill J."/>
            <person name="Rea M.C."/>
            <person name="O'Sullivan O."/>
            <person name="Ritari J."/>
            <person name="Douillard F.P."/>
            <person name="Paul Ross R."/>
            <person name="Yang R."/>
            <person name="Briner A.E."/>
            <person name="Felis G.E."/>
            <person name="de Vos W.M."/>
            <person name="Barrangou R."/>
            <person name="Klaenhammer T.R."/>
            <person name="Caufield P.W."/>
            <person name="Cui Y."/>
            <person name="Zhang H."/>
            <person name="O'Toole P.W."/>
        </authorList>
    </citation>
    <scope>NUCLEOTIDE SEQUENCE [LARGE SCALE GENOMIC DNA]</scope>
    <source>
        <strain evidence="1 2">DSM 18527</strain>
    </source>
</reference>
<dbReference type="PATRIC" id="fig|1423734.3.peg.2757"/>
<name>X0PHX8_9LACO</name>
<dbReference type="STRING" id="1423734.FC83_GL002714"/>
<gene>
    <name evidence="1" type="ORF">FC83_GL002714</name>
</gene>
<keyword evidence="2" id="KW-1185">Reference proteome</keyword>
<dbReference type="Proteomes" id="UP000051236">
    <property type="component" value="Unassembled WGS sequence"/>
</dbReference>
<evidence type="ECO:0000313" key="2">
    <source>
        <dbReference type="Proteomes" id="UP000051236"/>
    </source>
</evidence>
<comment type="caution">
    <text evidence="1">The sequence shown here is derived from an EMBL/GenBank/DDBJ whole genome shotgun (WGS) entry which is preliminary data.</text>
</comment>
<dbReference type="EMBL" id="AZGA01000003">
    <property type="protein sequence ID" value="KRM36459.1"/>
    <property type="molecule type" value="Genomic_DNA"/>
</dbReference>